<evidence type="ECO:0000256" key="7">
    <source>
        <dbReference type="ARBA" id="ARBA00023295"/>
    </source>
</evidence>
<protein>
    <recommendedName>
        <fullName evidence="4">non-reducing end alpha-L-arabinofuranosidase</fullName>
        <ecNumber evidence="4">3.2.1.55</ecNumber>
    </recommendedName>
</protein>
<evidence type="ECO:0000256" key="3">
    <source>
        <dbReference type="ARBA" id="ARBA00007186"/>
    </source>
</evidence>
<dbReference type="Pfam" id="PF22848">
    <property type="entry name" value="ASD1_dom"/>
    <property type="match status" value="1"/>
</dbReference>
<dbReference type="EC" id="3.2.1.55" evidence="4"/>
<comment type="catalytic activity">
    <reaction evidence="1">
        <text>Hydrolysis of terminal non-reducing alpha-L-arabinofuranoside residues in alpha-L-arabinosides.</text>
        <dbReference type="EC" id="3.2.1.55"/>
    </reaction>
</comment>
<dbReference type="Pfam" id="PF06964">
    <property type="entry name" value="Alpha-L-AF_C"/>
    <property type="match status" value="1"/>
</dbReference>
<comment type="caution">
    <text evidence="10">The sequence shown here is derived from an EMBL/GenBank/DDBJ whole genome shotgun (WGS) entry which is preliminary data.</text>
</comment>
<dbReference type="InterPro" id="IPR055235">
    <property type="entry name" value="ASD1_cat"/>
</dbReference>
<sequence>MATFTKIEESETPSITIHPAHQIAKINDNVYGGFTEHMGRCIYGGIYDPGNSLSDDRGFRKDVIEAFKELNVPVVRYPGGNFVATYHWLDGVGPKENRPKRPELAWIGIEPNTFGTDEFMQWCEEVGTEPYLCLNFGTGTLDEALGWLEYCNSDRDTYYANLRRKNGREKPYNVKYWALGNECYGPWQVEQMTKEDYAKKAYQWAKALKLLDPTITTILCGETGYSSWDYYVLNQCVKWDVHGLSGDNTKSLIDMHSIHIYTADKEHLANATAPRAAERAIQMASSLIDLARIENKVPETVPKQLICFDEWNVWDPVRAPGEDGAEEKYTLSDALAVSIFLNGFIRQAKDVGMATVAQSVNVISPLMTTKTGLVKQTSWWPLLLFSKYMRGHTLALNVRAPEYTGRTKPSWIRGTIETPFLDCSAALSDDGWINLAVTNVHESKGFEVEIAGLKADKVEVHTVTGENVDVVNTDGVQNVGIKESSWDGKGLNAGTSREEVTACVDAPPLGALFEDTSALSSKSSAKEKPSTTVISIEYTSKKFVLKSFGISNATHLKLLENAREAHRHMKEESASQCVTSWNDLPNETKYRVADWMISNAETPLQQYYKQLVYDTPSGKRYWVAMWYLAYSHKFRKRSVTAQMASDSPHDSDFQIANPPGGVDTKDTSQEVCGSNHDAGETFHSSLDVSLVPWLPAEAQFPCLPSGTSSSLSEYHNDRTELPNDSHSYQSAPIPVTGIPFHGSGGFSFAHPDEMIVETPSFVHLHNTPPAGFTSSVFKSPTVAAYLPPTAESRAKDESSNFLEQPQERAFPQSQTFLTTTPRLTVQSEGLSEQANKEELFKKTGITPLIHKRLMSQAFTDFITTFKQPSVLEACMPGNPFTIPLAVSDVAKLSACVAHWLVGLNLGPEVPCGMVAPKVLGIIATDNVAIALEHDFCDFMNLIQTNSFVQKAEEKGYLPRGTSITKEILSPSLLEFAHTQGYSWLVRIGFFRRQTRRCFQSSDRYKPYTLPNGELLALAFREFFFWLSKPTILSPSSSLNPFNVFILPHRIPTSIKLGENSNAMPENHLLEHYEVCKELTRQFKEVLNLCTQPNLRDRLEECGYPLHCWGSINWSLIKSVSVPKPFAEPDDFLFTTQIVSLLVLAWQPGFSPPVCKSLF</sequence>
<keyword evidence="6" id="KW-0119">Carbohydrate metabolism</keyword>
<feature type="domain" description="Alpha-L-arabinofuranosidase C-terminal" evidence="9">
    <location>
        <begin position="309"/>
        <end position="496"/>
    </location>
</feature>
<comment type="similarity">
    <text evidence="3">Belongs to the glycosyl hydrolase 51 family.</text>
</comment>
<dbReference type="InterPro" id="IPR010720">
    <property type="entry name" value="Alpha-L-AF_C"/>
</dbReference>
<dbReference type="PANTHER" id="PTHR43576:SF3">
    <property type="entry name" value="ALPHA-L-ARABINOFURANOSIDASE C"/>
    <property type="match status" value="1"/>
</dbReference>
<dbReference type="PANTHER" id="PTHR43576">
    <property type="entry name" value="ALPHA-L-ARABINOFURANOSIDASE C-RELATED"/>
    <property type="match status" value="1"/>
</dbReference>
<accession>A0A2W1HBF5</accession>
<dbReference type="Gene3D" id="2.60.40.1180">
    <property type="entry name" value="Golgi alpha-mannosidase II"/>
    <property type="match status" value="1"/>
</dbReference>
<organism evidence="10 11">
    <name type="scientific">Pyrenophora tritici-repentis</name>
    <dbReference type="NCBI Taxonomy" id="45151"/>
    <lineage>
        <taxon>Eukaryota</taxon>
        <taxon>Fungi</taxon>
        <taxon>Dikarya</taxon>
        <taxon>Ascomycota</taxon>
        <taxon>Pezizomycotina</taxon>
        <taxon>Dothideomycetes</taxon>
        <taxon>Pleosporomycetidae</taxon>
        <taxon>Pleosporales</taxon>
        <taxon>Pleosporineae</taxon>
        <taxon>Pleosporaceae</taxon>
        <taxon>Pyrenophora</taxon>
    </lineage>
</organism>
<dbReference type="GO" id="GO:0046373">
    <property type="term" value="P:L-arabinose metabolic process"/>
    <property type="evidence" value="ECO:0007669"/>
    <property type="project" value="InterPro"/>
</dbReference>
<dbReference type="Gene3D" id="3.20.20.80">
    <property type="entry name" value="Glycosidases"/>
    <property type="match status" value="1"/>
</dbReference>
<dbReference type="AlphaFoldDB" id="A0A2W1HBF5"/>
<proteinExistence type="inferred from homology"/>
<dbReference type="SMART" id="SM00813">
    <property type="entry name" value="Alpha-L-AF_C"/>
    <property type="match status" value="1"/>
</dbReference>
<name>A0A2W1HBF5_9PLEO</name>
<gene>
    <name evidence="10" type="ORF">Ptr86124_010878</name>
</gene>
<reference evidence="11" key="1">
    <citation type="journal article" date="2022" name="Microb. Genom.">
        <title>A global pangenome for the wheat fungal pathogen Pyrenophora tritici-repentis and prediction of effector protein structural homology.</title>
        <authorList>
            <person name="Moolhuijzen P.M."/>
            <person name="See P.T."/>
            <person name="Shi G."/>
            <person name="Powell H.R."/>
            <person name="Cockram J."/>
            <person name="Jorgensen L.N."/>
            <person name="Benslimane H."/>
            <person name="Strelkov S.E."/>
            <person name="Turner J."/>
            <person name="Liu Z."/>
            <person name="Moffat C.S."/>
        </authorList>
    </citation>
    <scope>NUCLEOTIDE SEQUENCE [LARGE SCALE GENOMIC DNA]</scope>
</reference>
<dbReference type="SUPFAM" id="SSF51445">
    <property type="entry name" value="(Trans)glycosidases"/>
    <property type="match status" value="1"/>
</dbReference>
<dbReference type="EMBL" id="NRDI02000017">
    <property type="protein sequence ID" value="KAI1510432.1"/>
    <property type="molecule type" value="Genomic_DNA"/>
</dbReference>
<dbReference type="GO" id="GO:0000272">
    <property type="term" value="P:polysaccharide catabolic process"/>
    <property type="evidence" value="ECO:0007669"/>
    <property type="project" value="TreeGrafter"/>
</dbReference>
<comment type="function">
    <text evidence="8">Alpha-L-arabinofuranosidase involved in the degradation of arabinoxylan, a major component of plant hemicellulose. Acts only on small linear 1,5-alpha-linked L-arabinofuranosyl oligosaccharides.</text>
</comment>
<evidence type="ECO:0000259" key="9">
    <source>
        <dbReference type="SMART" id="SM00813"/>
    </source>
</evidence>
<dbReference type="Proteomes" id="UP000249757">
    <property type="component" value="Unassembled WGS sequence"/>
</dbReference>
<keyword evidence="11" id="KW-1185">Reference proteome</keyword>
<evidence type="ECO:0000256" key="5">
    <source>
        <dbReference type="ARBA" id="ARBA00022801"/>
    </source>
</evidence>
<comment type="pathway">
    <text evidence="2">Glycan metabolism; L-arabinan degradation.</text>
</comment>
<dbReference type="InterPro" id="IPR017853">
    <property type="entry name" value="GH"/>
</dbReference>
<evidence type="ECO:0000256" key="4">
    <source>
        <dbReference type="ARBA" id="ARBA00012670"/>
    </source>
</evidence>
<evidence type="ECO:0000256" key="6">
    <source>
        <dbReference type="ARBA" id="ARBA00023277"/>
    </source>
</evidence>
<keyword evidence="5" id="KW-0378">Hydrolase</keyword>
<evidence type="ECO:0000313" key="11">
    <source>
        <dbReference type="Proteomes" id="UP000249757"/>
    </source>
</evidence>
<evidence type="ECO:0000256" key="1">
    <source>
        <dbReference type="ARBA" id="ARBA00001462"/>
    </source>
</evidence>
<evidence type="ECO:0000313" key="10">
    <source>
        <dbReference type="EMBL" id="KAI1510432.1"/>
    </source>
</evidence>
<dbReference type="InterPro" id="IPR013780">
    <property type="entry name" value="Glyco_hydro_b"/>
</dbReference>
<evidence type="ECO:0000256" key="2">
    <source>
        <dbReference type="ARBA" id="ARBA00004834"/>
    </source>
</evidence>
<dbReference type="GO" id="GO:0046556">
    <property type="term" value="F:alpha-L-arabinofuranosidase activity"/>
    <property type="evidence" value="ECO:0007669"/>
    <property type="project" value="UniProtKB-EC"/>
</dbReference>
<evidence type="ECO:0000256" key="8">
    <source>
        <dbReference type="ARBA" id="ARBA00037415"/>
    </source>
</evidence>
<keyword evidence="7" id="KW-0326">Glycosidase</keyword>
<dbReference type="SUPFAM" id="SSF51011">
    <property type="entry name" value="Glycosyl hydrolase domain"/>
    <property type="match status" value="1"/>
</dbReference>